<dbReference type="EMBL" id="JARKIF010000010">
    <property type="protein sequence ID" value="KAJ7628878.1"/>
    <property type="molecule type" value="Genomic_DNA"/>
</dbReference>
<sequence length="291" mass="31462">MSFQVVTKIDSVQCVTPTDDEYAPCARCLKKGILCEYGTVSENDSSSEEYSPHPESPANHAPEYNYQQPAAQSHGAMSHSAPQLPRSSTRTPAPTTPRFGGGDFTPSSNSYTQNTTMQTPYSSTTYGTYPQGAQFYPDSTAYRQPNNNDFFMAASARLDNRVDNVNTLYTRFPTICMYDPPNEDHSNPTEFNCGYVHDGASNGPQVELLKRYLKGGGGVEVGGSGGTKGREMDCGSVAKAEAESMGVVGRPNWFGHLPIKTFHTQPETISQSPGSLIPKAGRQGASEELEG</sequence>
<feature type="region of interest" description="Disordered" evidence="1">
    <location>
        <begin position="266"/>
        <end position="291"/>
    </location>
</feature>
<evidence type="ECO:0000256" key="1">
    <source>
        <dbReference type="SAM" id="MobiDB-lite"/>
    </source>
</evidence>
<evidence type="ECO:0008006" key="4">
    <source>
        <dbReference type="Google" id="ProtNLM"/>
    </source>
</evidence>
<protein>
    <recommendedName>
        <fullName evidence="4">Zn(2)-C6 fungal-type domain-containing protein</fullName>
    </recommendedName>
</protein>
<keyword evidence="3" id="KW-1185">Reference proteome</keyword>
<gene>
    <name evidence="2" type="ORF">FB45DRAFT_1080254</name>
</gene>
<evidence type="ECO:0000313" key="3">
    <source>
        <dbReference type="Proteomes" id="UP001221142"/>
    </source>
</evidence>
<dbReference type="Proteomes" id="UP001221142">
    <property type="component" value="Unassembled WGS sequence"/>
</dbReference>
<proteinExistence type="predicted"/>
<feature type="compositionally biased region" description="Polar residues" evidence="1">
    <location>
        <begin position="105"/>
        <end position="115"/>
    </location>
</feature>
<organism evidence="2 3">
    <name type="scientific">Roridomyces roridus</name>
    <dbReference type="NCBI Taxonomy" id="1738132"/>
    <lineage>
        <taxon>Eukaryota</taxon>
        <taxon>Fungi</taxon>
        <taxon>Dikarya</taxon>
        <taxon>Basidiomycota</taxon>
        <taxon>Agaricomycotina</taxon>
        <taxon>Agaricomycetes</taxon>
        <taxon>Agaricomycetidae</taxon>
        <taxon>Agaricales</taxon>
        <taxon>Marasmiineae</taxon>
        <taxon>Mycenaceae</taxon>
        <taxon>Roridomyces</taxon>
    </lineage>
</organism>
<feature type="region of interest" description="Disordered" evidence="1">
    <location>
        <begin position="42"/>
        <end position="115"/>
    </location>
</feature>
<reference evidence="2" key="1">
    <citation type="submission" date="2023-03" db="EMBL/GenBank/DDBJ databases">
        <title>Massive genome expansion in bonnet fungi (Mycena s.s.) driven by repeated elements and novel gene families across ecological guilds.</title>
        <authorList>
            <consortium name="Lawrence Berkeley National Laboratory"/>
            <person name="Harder C.B."/>
            <person name="Miyauchi S."/>
            <person name="Viragh M."/>
            <person name="Kuo A."/>
            <person name="Thoen E."/>
            <person name="Andreopoulos B."/>
            <person name="Lu D."/>
            <person name="Skrede I."/>
            <person name="Drula E."/>
            <person name="Henrissat B."/>
            <person name="Morin E."/>
            <person name="Kohler A."/>
            <person name="Barry K."/>
            <person name="LaButti K."/>
            <person name="Morin E."/>
            <person name="Salamov A."/>
            <person name="Lipzen A."/>
            <person name="Mereny Z."/>
            <person name="Hegedus B."/>
            <person name="Baldrian P."/>
            <person name="Stursova M."/>
            <person name="Weitz H."/>
            <person name="Taylor A."/>
            <person name="Grigoriev I.V."/>
            <person name="Nagy L.G."/>
            <person name="Martin F."/>
            <person name="Kauserud H."/>
        </authorList>
    </citation>
    <scope>NUCLEOTIDE SEQUENCE</scope>
    <source>
        <strain evidence="2">9284</strain>
    </source>
</reference>
<comment type="caution">
    <text evidence="2">The sequence shown here is derived from an EMBL/GenBank/DDBJ whole genome shotgun (WGS) entry which is preliminary data.</text>
</comment>
<dbReference type="AlphaFoldDB" id="A0AAD7BS57"/>
<feature type="compositionally biased region" description="Low complexity" evidence="1">
    <location>
        <begin position="85"/>
        <end position="98"/>
    </location>
</feature>
<accession>A0AAD7BS57</accession>
<name>A0AAD7BS57_9AGAR</name>
<evidence type="ECO:0000313" key="2">
    <source>
        <dbReference type="EMBL" id="KAJ7628878.1"/>
    </source>
</evidence>